<dbReference type="eggNOG" id="KOG1192">
    <property type="taxonomic scope" value="Eukaryota"/>
</dbReference>
<dbReference type="Gene3D" id="3.40.50.2000">
    <property type="entry name" value="Glycogen Phosphorylase B"/>
    <property type="match status" value="2"/>
</dbReference>
<dbReference type="PANTHER" id="PTHR48043:SF159">
    <property type="entry name" value="EG:EG0003.4 PROTEIN-RELATED"/>
    <property type="match status" value="1"/>
</dbReference>
<name>A0A212F6V8_DANPL</name>
<dbReference type="EMBL" id="AGBW02009962">
    <property type="protein sequence ID" value="OWR49475.1"/>
    <property type="molecule type" value="Genomic_DNA"/>
</dbReference>
<dbReference type="InterPro" id="IPR002213">
    <property type="entry name" value="UDP_glucos_trans"/>
</dbReference>
<comment type="catalytic activity">
    <reaction evidence="5">
        <text>glucuronate acceptor + UDP-alpha-D-glucuronate = acceptor beta-D-glucuronoside + UDP + H(+)</text>
        <dbReference type="Rhea" id="RHEA:21032"/>
        <dbReference type="ChEBI" id="CHEBI:15378"/>
        <dbReference type="ChEBI" id="CHEBI:58052"/>
        <dbReference type="ChEBI" id="CHEBI:58223"/>
        <dbReference type="ChEBI" id="CHEBI:132367"/>
        <dbReference type="ChEBI" id="CHEBI:132368"/>
        <dbReference type="EC" id="2.4.1.17"/>
    </reaction>
</comment>
<reference evidence="6 7" key="1">
    <citation type="journal article" date="2011" name="Cell">
        <title>The monarch butterfly genome yields insights into long-distance migration.</title>
        <authorList>
            <person name="Zhan S."/>
            <person name="Merlin C."/>
            <person name="Boore J.L."/>
            <person name="Reppert S.M."/>
        </authorList>
    </citation>
    <scope>NUCLEOTIDE SEQUENCE [LARGE SCALE GENOMIC DNA]</scope>
    <source>
        <strain evidence="6">F-2</strain>
    </source>
</reference>
<evidence type="ECO:0000256" key="3">
    <source>
        <dbReference type="ARBA" id="ARBA00022679"/>
    </source>
</evidence>
<evidence type="ECO:0000256" key="4">
    <source>
        <dbReference type="RuleBase" id="RU003718"/>
    </source>
</evidence>
<dbReference type="GO" id="GO:0015020">
    <property type="term" value="F:glucuronosyltransferase activity"/>
    <property type="evidence" value="ECO:0007669"/>
    <property type="project" value="UniProtKB-EC"/>
</dbReference>
<gene>
    <name evidence="6" type="ORF">KGM_209527</name>
</gene>
<dbReference type="PANTHER" id="PTHR48043">
    <property type="entry name" value="EG:EG0003.4 PROTEIN-RELATED"/>
    <property type="match status" value="1"/>
</dbReference>
<comment type="subcellular location">
    <subcellularLocation>
        <location evidence="5">Membrane</location>
        <topology evidence="5">Single-pass membrane protein</topology>
    </subcellularLocation>
</comment>
<dbReference type="KEGG" id="dpl:KGM_209527"/>
<keyword evidence="7" id="KW-1185">Reference proteome</keyword>
<comment type="similarity">
    <text evidence="1 4">Belongs to the UDP-glycosyltransferase family.</text>
</comment>
<dbReference type="STRING" id="278856.A0A212F6V8"/>
<evidence type="ECO:0000256" key="1">
    <source>
        <dbReference type="ARBA" id="ARBA00009995"/>
    </source>
</evidence>
<evidence type="ECO:0000256" key="5">
    <source>
        <dbReference type="RuleBase" id="RU362059"/>
    </source>
</evidence>
<sequence length="440" mass="50977">MKQGKKDDLWLQMEVMIEKLATIFELQMQVPEVQEIIKKDRKYYDLLLLEACQMPVLGLIHKFDAPAIQISSFGALDYHYEAMGSPIHPILYPTPIRQRLYNLTFYEKVMEYYAHLKFQLLVYKTTRYDNFVVKKIFGEDVPLVEELQNKVKMLFVNEYPIWGDNHPVPPNIISIGGILNRPSKQLPQEIKEYLDSSKNGIIYISFGTNVLPSLLPPEKIKIMTTVLSKLPYDILWKWDKDELPGKSENIKISKWFPQADLLKHPKIKLFITQGGLQSTDEAINAAVPLCGIPIIADQWYNVEKYARHKIGKQLEMEKLTETEFEEAVKSLIEDRSFGTNVLPADFTSRENYDKCLTHLPYDVLWKWEKDKLPDKSKNIKIAKWFPQAQDLQKHPRVKLFMKQGGLQSTDEAISAAVPVISMPILGDQWYNTSVIQKENS</sequence>
<evidence type="ECO:0000313" key="6">
    <source>
        <dbReference type="EMBL" id="OWR49475.1"/>
    </source>
</evidence>
<comment type="caution">
    <text evidence="6">The sequence shown here is derived from an EMBL/GenBank/DDBJ whole genome shotgun (WGS) entry which is preliminary data.</text>
</comment>
<organism evidence="6 7">
    <name type="scientific">Danaus plexippus plexippus</name>
    <dbReference type="NCBI Taxonomy" id="278856"/>
    <lineage>
        <taxon>Eukaryota</taxon>
        <taxon>Metazoa</taxon>
        <taxon>Ecdysozoa</taxon>
        <taxon>Arthropoda</taxon>
        <taxon>Hexapoda</taxon>
        <taxon>Insecta</taxon>
        <taxon>Pterygota</taxon>
        <taxon>Neoptera</taxon>
        <taxon>Endopterygota</taxon>
        <taxon>Lepidoptera</taxon>
        <taxon>Glossata</taxon>
        <taxon>Ditrysia</taxon>
        <taxon>Papilionoidea</taxon>
        <taxon>Nymphalidae</taxon>
        <taxon>Danainae</taxon>
        <taxon>Danaini</taxon>
        <taxon>Danaina</taxon>
        <taxon>Danaus</taxon>
        <taxon>Danaus</taxon>
    </lineage>
</organism>
<dbReference type="FunFam" id="3.40.50.2000:FF:000050">
    <property type="entry name" value="UDP-glucuronosyltransferase"/>
    <property type="match status" value="1"/>
</dbReference>
<dbReference type="SUPFAM" id="SSF53756">
    <property type="entry name" value="UDP-Glycosyltransferase/glycogen phosphorylase"/>
    <property type="match status" value="2"/>
</dbReference>
<proteinExistence type="inferred from homology"/>
<dbReference type="CDD" id="cd03784">
    <property type="entry name" value="GT1_Gtf-like"/>
    <property type="match status" value="1"/>
</dbReference>
<dbReference type="GO" id="GO:0016020">
    <property type="term" value="C:membrane"/>
    <property type="evidence" value="ECO:0007669"/>
    <property type="project" value="UniProtKB-SubCell"/>
</dbReference>
<accession>A0A212F6V8</accession>
<keyword evidence="2 4" id="KW-0328">Glycosyltransferase</keyword>
<dbReference type="Pfam" id="PF00201">
    <property type="entry name" value="UDPGT"/>
    <property type="match status" value="2"/>
</dbReference>
<dbReference type="InParanoid" id="A0A212F6V8"/>
<dbReference type="EC" id="2.4.1.17" evidence="5"/>
<evidence type="ECO:0000313" key="7">
    <source>
        <dbReference type="Proteomes" id="UP000007151"/>
    </source>
</evidence>
<evidence type="ECO:0000256" key="2">
    <source>
        <dbReference type="ARBA" id="ARBA00022676"/>
    </source>
</evidence>
<dbReference type="Proteomes" id="UP000007151">
    <property type="component" value="Unassembled WGS sequence"/>
</dbReference>
<dbReference type="AlphaFoldDB" id="A0A212F6V8"/>
<protein>
    <recommendedName>
        <fullName evidence="5">UDP-glucuronosyltransferase</fullName>
        <ecNumber evidence="5">2.4.1.17</ecNumber>
    </recommendedName>
</protein>
<keyword evidence="3 4" id="KW-0808">Transferase</keyword>
<dbReference type="InterPro" id="IPR050271">
    <property type="entry name" value="UDP-glycosyltransferase"/>
</dbReference>
<dbReference type="InterPro" id="IPR035595">
    <property type="entry name" value="UDP_glycos_trans_CS"/>
</dbReference>
<dbReference type="PROSITE" id="PS00375">
    <property type="entry name" value="UDPGT"/>
    <property type="match status" value="1"/>
</dbReference>